<feature type="domain" description="FecR protein" evidence="2">
    <location>
        <begin position="129"/>
        <end position="223"/>
    </location>
</feature>
<dbReference type="InterPro" id="IPR006860">
    <property type="entry name" value="FecR"/>
</dbReference>
<evidence type="ECO:0000313" key="5">
    <source>
        <dbReference type="Proteomes" id="UP001193389"/>
    </source>
</evidence>
<dbReference type="EMBL" id="AP018694">
    <property type="protein sequence ID" value="BBE18203.1"/>
    <property type="molecule type" value="Genomic_DNA"/>
</dbReference>
<dbReference type="Pfam" id="PF04773">
    <property type="entry name" value="FecR"/>
    <property type="match status" value="1"/>
</dbReference>
<gene>
    <name evidence="4" type="ORF">AQPE_2364</name>
</gene>
<dbReference type="Gene3D" id="2.60.120.1440">
    <property type="match status" value="1"/>
</dbReference>
<keyword evidence="1" id="KW-1133">Transmembrane helix</keyword>
<keyword evidence="1" id="KW-0812">Transmembrane</keyword>
<dbReference type="PANTHER" id="PTHR30273">
    <property type="entry name" value="PERIPLASMIC SIGNAL SENSOR AND SIGMA FACTOR ACTIVATOR FECR-RELATED"/>
    <property type="match status" value="1"/>
</dbReference>
<dbReference type="PANTHER" id="PTHR30273:SF2">
    <property type="entry name" value="PROTEIN FECR"/>
    <property type="match status" value="1"/>
</dbReference>
<evidence type="ECO:0000259" key="3">
    <source>
        <dbReference type="Pfam" id="PF16344"/>
    </source>
</evidence>
<keyword evidence="5" id="KW-1185">Reference proteome</keyword>
<feature type="transmembrane region" description="Helical" evidence="1">
    <location>
        <begin position="99"/>
        <end position="118"/>
    </location>
</feature>
<protein>
    <submittedName>
        <fullName evidence="4">Anti-sigma factor</fullName>
    </submittedName>
</protein>
<reference evidence="4" key="1">
    <citation type="journal article" date="2020" name="Int. J. Syst. Evol. Microbiol.">
        <title>Aquipluma nitroreducens gen. nov. sp. nov., a novel facultatively anaerobic bacterium isolated from a freshwater lake.</title>
        <authorList>
            <person name="Watanabe M."/>
            <person name="Kojima H."/>
            <person name="Fukui M."/>
        </authorList>
    </citation>
    <scope>NUCLEOTIDE SEQUENCE</scope>
    <source>
        <strain evidence="4">MeG22</strain>
    </source>
</reference>
<sequence length="343" mass="38883">MKTNQHIDDKNWELLAKSIYDENPEVATEDSKSVVNEIFSSGNEGEQLLKMTKQVDLYFDLKKYPVEQAWGKVESRIHNRISSGNTIIRKFISNPMYRFAAAILVAAVLLVSGYEVFYNPSATEVMLELTTANKVLNTFTLPDGTLVTLNSDTKVFYPKKFGRKTREISIEGEAFFEVKPNKNKPFIIHAGKAQIKVVGTSFSVSAYPETKLVEVIVQTGKVQVMNKMAETLQTEELILTPGDKGTLVYESKTLNKTTNQDPNFLAWKTHNLIFKATSLREVIDNLEKVYKVNISLADPKLNELLLTAQFNNYPLDFILKVIETTFKIEVQEVDGQYFLKARS</sequence>
<proteinExistence type="predicted"/>
<dbReference type="KEGG" id="anf:AQPE_2364"/>
<feature type="domain" description="Protein FecR C-terminal" evidence="3">
    <location>
        <begin position="272"/>
        <end position="335"/>
    </location>
</feature>
<dbReference type="GO" id="GO:0016989">
    <property type="term" value="F:sigma factor antagonist activity"/>
    <property type="evidence" value="ECO:0007669"/>
    <property type="project" value="TreeGrafter"/>
</dbReference>
<dbReference type="RefSeq" id="WP_318351129.1">
    <property type="nucleotide sequence ID" value="NZ_AP018694.1"/>
</dbReference>
<dbReference type="Pfam" id="PF16344">
    <property type="entry name" value="FecR_C"/>
    <property type="match status" value="1"/>
</dbReference>
<dbReference type="AlphaFoldDB" id="A0A5K7S9F0"/>
<accession>A0A5K7S9F0</accession>
<organism evidence="4 5">
    <name type="scientific">Aquipluma nitroreducens</name>
    <dbReference type="NCBI Taxonomy" id="2010828"/>
    <lineage>
        <taxon>Bacteria</taxon>
        <taxon>Pseudomonadati</taxon>
        <taxon>Bacteroidota</taxon>
        <taxon>Bacteroidia</taxon>
        <taxon>Marinilabiliales</taxon>
        <taxon>Prolixibacteraceae</taxon>
        <taxon>Aquipluma</taxon>
    </lineage>
</organism>
<dbReference type="InterPro" id="IPR012373">
    <property type="entry name" value="Ferrdict_sens_TM"/>
</dbReference>
<dbReference type="Gene3D" id="3.55.50.30">
    <property type="match status" value="1"/>
</dbReference>
<evidence type="ECO:0000256" key="1">
    <source>
        <dbReference type="SAM" id="Phobius"/>
    </source>
</evidence>
<name>A0A5K7S9F0_9BACT</name>
<dbReference type="InterPro" id="IPR032508">
    <property type="entry name" value="FecR_C"/>
</dbReference>
<evidence type="ECO:0000259" key="2">
    <source>
        <dbReference type="Pfam" id="PF04773"/>
    </source>
</evidence>
<dbReference type="Proteomes" id="UP001193389">
    <property type="component" value="Chromosome"/>
</dbReference>
<evidence type="ECO:0000313" key="4">
    <source>
        <dbReference type="EMBL" id="BBE18203.1"/>
    </source>
</evidence>
<keyword evidence="1" id="KW-0472">Membrane</keyword>